<evidence type="ECO:0000259" key="2">
    <source>
        <dbReference type="Pfam" id="PF00005"/>
    </source>
</evidence>
<dbReference type="Gene3D" id="3.40.50.300">
    <property type="entry name" value="P-loop containing nucleotide triphosphate hydrolases"/>
    <property type="match status" value="1"/>
</dbReference>
<dbReference type="PANTHER" id="PTHR19211:SF136">
    <property type="entry name" value="ABC TRANSPORTER F FAMILY MEMBER 1 ISOFORM X1"/>
    <property type="match status" value="1"/>
</dbReference>
<sequence>MDKNLILLVEKIVDDCVLLEMDECGLRMLVSFWKLMVESGGSRWCLKVHRTYLDVRRTLLTEEKFSMKDMGEADVILGIRIIHEMSTPMVTSEKLMPNNGQAVSQVEYSRVISCLMYVMTCTRPDIAFEVGKKDTLVQAGSAILKTIRLPVGRGVRGCRRSLLVEFLVRYFIASRGVTTSSTIEYEFLALAAAGKKAEWLSNLILKIILWSKHIAPISVCFDNAATLAKAYSQMYNEKSRNLDVRHSIIRKLIMNEVESKEFVRSHQNLADHLTKRLVRDLVIKSTEGIDWGGGHPYRVDPPSLFAPYMKISRNGSSCMEYTSEADESGIDSFEGMVKRHNHLRIGKYHQHLAEKLNLDMSALLYMMREYPGNEEEKMWASIGRFGLTGKAQTMPMKNLSYSQKSRVIFAWLAFRQPQMLLLDEPTNHLDIETIDSLAEALNEWDGGMVLVSHDFRLINQVALDL</sequence>
<dbReference type="InterPro" id="IPR050611">
    <property type="entry name" value="ABCF"/>
</dbReference>
<dbReference type="InterPro" id="IPR027417">
    <property type="entry name" value="P-loop_NTPase"/>
</dbReference>
<proteinExistence type="predicted"/>
<protein>
    <submittedName>
        <fullName evidence="3">ABC transporter F family member 1-like</fullName>
    </submittedName>
</protein>
<name>A0A6L2KF46_TANCI</name>
<dbReference type="GO" id="GO:0016887">
    <property type="term" value="F:ATP hydrolysis activity"/>
    <property type="evidence" value="ECO:0007669"/>
    <property type="project" value="InterPro"/>
</dbReference>
<reference evidence="3" key="1">
    <citation type="journal article" date="2019" name="Sci. Rep.">
        <title>Draft genome of Tanacetum cinerariifolium, the natural source of mosquito coil.</title>
        <authorList>
            <person name="Yamashiro T."/>
            <person name="Shiraishi A."/>
            <person name="Satake H."/>
            <person name="Nakayama K."/>
        </authorList>
    </citation>
    <scope>NUCLEOTIDE SEQUENCE</scope>
</reference>
<evidence type="ECO:0000256" key="1">
    <source>
        <dbReference type="ARBA" id="ARBA00022737"/>
    </source>
</evidence>
<dbReference type="AlphaFoldDB" id="A0A6L2KF46"/>
<dbReference type="FunFam" id="3.40.50.300:FF:001197">
    <property type="entry name" value="Putative ATP-binding cassette family ATPase"/>
    <property type="match status" value="1"/>
</dbReference>
<dbReference type="GO" id="GO:0005524">
    <property type="term" value="F:ATP binding"/>
    <property type="evidence" value="ECO:0007669"/>
    <property type="project" value="InterPro"/>
</dbReference>
<organism evidence="3">
    <name type="scientific">Tanacetum cinerariifolium</name>
    <name type="common">Dalmatian daisy</name>
    <name type="synonym">Chrysanthemum cinerariifolium</name>
    <dbReference type="NCBI Taxonomy" id="118510"/>
    <lineage>
        <taxon>Eukaryota</taxon>
        <taxon>Viridiplantae</taxon>
        <taxon>Streptophyta</taxon>
        <taxon>Embryophyta</taxon>
        <taxon>Tracheophyta</taxon>
        <taxon>Spermatophyta</taxon>
        <taxon>Magnoliopsida</taxon>
        <taxon>eudicotyledons</taxon>
        <taxon>Gunneridae</taxon>
        <taxon>Pentapetalae</taxon>
        <taxon>asterids</taxon>
        <taxon>campanulids</taxon>
        <taxon>Asterales</taxon>
        <taxon>Asteraceae</taxon>
        <taxon>Asteroideae</taxon>
        <taxon>Anthemideae</taxon>
        <taxon>Anthemidinae</taxon>
        <taxon>Tanacetum</taxon>
    </lineage>
</organism>
<dbReference type="SUPFAM" id="SSF52540">
    <property type="entry name" value="P-loop containing nucleoside triphosphate hydrolases"/>
    <property type="match status" value="1"/>
</dbReference>
<dbReference type="EMBL" id="BKCJ010002261">
    <property type="protein sequence ID" value="GEU47360.1"/>
    <property type="molecule type" value="Genomic_DNA"/>
</dbReference>
<gene>
    <name evidence="3" type="ORF">Tci_019338</name>
</gene>
<dbReference type="PANTHER" id="PTHR19211">
    <property type="entry name" value="ATP-BINDING TRANSPORT PROTEIN-RELATED"/>
    <property type="match status" value="1"/>
</dbReference>
<feature type="domain" description="ABC transporter" evidence="2">
    <location>
        <begin position="340"/>
        <end position="427"/>
    </location>
</feature>
<dbReference type="InterPro" id="IPR003439">
    <property type="entry name" value="ABC_transporter-like_ATP-bd"/>
</dbReference>
<comment type="caution">
    <text evidence="3">The sequence shown here is derived from an EMBL/GenBank/DDBJ whole genome shotgun (WGS) entry which is preliminary data.</text>
</comment>
<evidence type="ECO:0000313" key="3">
    <source>
        <dbReference type="EMBL" id="GEU47360.1"/>
    </source>
</evidence>
<keyword evidence="1" id="KW-0677">Repeat</keyword>
<accession>A0A6L2KF46</accession>
<dbReference type="Pfam" id="PF00005">
    <property type="entry name" value="ABC_tran"/>
    <property type="match status" value="1"/>
</dbReference>